<accession>A0A2X2JFX4</accession>
<dbReference type="EMBL" id="UAUU01000011">
    <property type="protein sequence ID" value="SPZ92788.1"/>
    <property type="molecule type" value="Genomic_DNA"/>
</dbReference>
<protein>
    <submittedName>
        <fullName evidence="1">Uncharacterized protein</fullName>
    </submittedName>
</protein>
<gene>
    <name evidence="1" type="ORF">NCTC11343_04763</name>
</gene>
<reference evidence="1 2" key="1">
    <citation type="submission" date="2018-06" db="EMBL/GenBank/DDBJ databases">
        <authorList>
            <consortium name="Pathogen Informatics"/>
            <person name="Doyle S."/>
        </authorList>
    </citation>
    <scope>NUCLEOTIDE SEQUENCE [LARGE SCALE GENOMIC DNA]</scope>
    <source>
        <strain evidence="1 2">NCTC11343</strain>
    </source>
</reference>
<name>A0A2X2JFX4_SPHMU</name>
<organism evidence="1 2">
    <name type="scientific">Sphingobacterium multivorum</name>
    <dbReference type="NCBI Taxonomy" id="28454"/>
    <lineage>
        <taxon>Bacteria</taxon>
        <taxon>Pseudomonadati</taxon>
        <taxon>Bacteroidota</taxon>
        <taxon>Sphingobacteriia</taxon>
        <taxon>Sphingobacteriales</taxon>
        <taxon>Sphingobacteriaceae</taxon>
        <taxon>Sphingobacterium</taxon>
    </lineage>
</organism>
<sequence length="39" mass="4637">MSIVDKQTLADLNVTNSRYKDMVDFFRLYSYARWAGYVV</sequence>
<evidence type="ECO:0000313" key="1">
    <source>
        <dbReference type="EMBL" id="SPZ92788.1"/>
    </source>
</evidence>
<dbReference type="AlphaFoldDB" id="A0A2X2JFX4"/>
<dbReference type="Proteomes" id="UP000251241">
    <property type="component" value="Unassembled WGS sequence"/>
</dbReference>
<proteinExistence type="predicted"/>
<evidence type="ECO:0000313" key="2">
    <source>
        <dbReference type="Proteomes" id="UP000251241"/>
    </source>
</evidence>